<evidence type="ECO:0000256" key="4">
    <source>
        <dbReference type="ARBA" id="ARBA00023157"/>
    </source>
</evidence>
<dbReference type="GO" id="GO:0005576">
    <property type="term" value="C:extracellular region"/>
    <property type="evidence" value="ECO:0007669"/>
    <property type="project" value="InterPro"/>
</dbReference>
<evidence type="ECO:0000256" key="2">
    <source>
        <dbReference type="ARBA" id="ARBA00022729"/>
    </source>
</evidence>
<comment type="caution">
    <text evidence="8">The sequence shown here is derived from an EMBL/GenBank/DDBJ whole genome shotgun (WGS) entry which is preliminary data.</text>
</comment>
<sequence length="148" mass="16240">MFCAGCLLRVTPSASAAFSCGTQDLGFYPHPTSCTQFLGCVYGQQYTMHCPSGLNFNPTLHLCDWPDNAGCVVPPAPQTQISPCTGCDLSSLCPSHVTYYQFPDWTDCTAYYICTRGVVSRVTCPSGLYYHFLQWSCAQQEDAPCFQA</sequence>
<keyword evidence="3" id="KW-0677">Repeat</keyword>
<feature type="chain" id="PRO_5015624056" description="Chitin-binding type-2 domain-containing protein" evidence="6">
    <location>
        <begin position="17"/>
        <end position="148"/>
    </location>
</feature>
<accession>A0A2T7PCU1</accession>
<dbReference type="InterPro" id="IPR051940">
    <property type="entry name" value="Chitin_bind-dev_reg"/>
</dbReference>
<dbReference type="GO" id="GO:0008061">
    <property type="term" value="F:chitin binding"/>
    <property type="evidence" value="ECO:0007669"/>
    <property type="project" value="UniProtKB-KW"/>
</dbReference>
<evidence type="ECO:0000313" key="8">
    <source>
        <dbReference type="EMBL" id="PVD31246.1"/>
    </source>
</evidence>
<dbReference type="STRING" id="400727.A0A2T7PCU1"/>
<keyword evidence="4" id="KW-1015">Disulfide bond</keyword>
<gene>
    <name evidence="8" type="ORF">C0Q70_06658</name>
</gene>
<evidence type="ECO:0000256" key="3">
    <source>
        <dbReference type="ARBA" id="ARBA00022737"/>
    </source>
</evidence>
<keyword evidence="1" id="KW-0147">Chitin-binding</keyword>
<evidence type="ECO:0000313" key="9">
    <source>
        <dbReference type="Proteomes" id="UP000245119"/>
    </source>
</evidence>
<evidence type="ECO:0000256" key="1">
    <source>
        <dbReference type="ARBA" id="ARBA00022669"/>
    </source>
</evidence>
<evidence type="ECO:0000256" key="5">
    <source>
        <dbReference type="ARBA" id="ARBA00023180"/>
    </source>
</evidence>
<dbReference type="SMART" id="SM00494">
    <property type="entry name" value="ChtBD2"/>
    <property type="match status" value="2"/>
</dbReference>
<keyword evidence="2 6" id="KW-0732">Signal</keyword>
<dbReference type="AlphaFoldDB" id="A0A2T7PCU1"/>
<feature type="signal peptide" evidence="6">
    <location>
        <begin position="1"/>
        <end position="16"/>
    </location>
</feature>
<dbReference type="PROSITE" id="PS50940">
    <property type="entry name" value="CHIT_BIND_II"/>
    <property type="match status" value="2"/>
</dbReference>
<dbReference type="OrthoDB" id="6020543at2759"/>
<name>A0A2T7PCU1_POMCA</name>
<dbReference type="InterPro" id="IPR036508">
    <property type="entry name" value="Chitin-bd_dom_sf"/>
</dbReference>
<feature type="domain" description="Chitin-binding type-2" evidence="7">
    <location>
        <begin position="90"/>
        <end position="147"/>
    </location>
</feature>
<protein>
    <recommendedName>
        <fullName evidence="7">Chitin-binding type-2 domain-containing protein</fullName>
    </recommendedName>
</protein>
<dbReference type="SUPFAM" id="SSF57625">
    <property type="entry name" value="Invertebrate chitin-binding proteins"/>
    <property type="match status" value="2"/>
</dbReference>
<dbReference type="PANTHER" id="PTHR23301:SF0">
    <property type="entry name" value="CHITIN-BINDING TYPE-2 DOMAIN-CONTAINING PROTEIN-RELATED"/>
    <property type="match status" value="1"/>
</dbReference>
<evidence type="ECO:0000259" key="7">
    <source>
        <dbReference type="PROSITE" id="PS50940"/>
    </source>
</evidence>
<proteinExistence type="predicted"/>
<dbReference type="EMBL" id="PZQS01000004">
    <property type="protein sequence ID" value="PVD31246.1"/>
    <property type="molecule type" value="Genomic_DNA"/>
</dbReference>
<dbReference type="InterPro" id="IPR002557">
    <property type="entry name" value="Chitin-bd_dom"/>
</dbReference>
<reference evidence="8 9" key="1">
    <citation type="submission" date="2018-04" db="EMBL/GenBank/DDBJ databases">
        <title>The genome of golden apple snail Pomacea canaliculata provides insight into stress tolerance and invasive adaptation.</title>
        <authorList>
            <person name="Liu C."/>
            <person name="Liu B."/>
            <person name="Ren Y."/>
            <person name="Zhang Y."/>
            <person name="Wang H."/>
            <person name="Li S."/>
            <person name="Jiang F."/>
            <person name="Yin L."/>
            <person name="Zhang G."/>
            <person name="Qian W."/>
            <person name="Fan W."/>
        </authorList>
    </citation>
    <scope>NUCLEOTIDE SEQUENCE [LARGE SCALE GENOMIC DNA]</scope>
    <source>
        <strain evidence="8">SZHN2017</strain>
        <tissue evidence="8">Muscle</tissue>
    </source>
</reference>
<dbReference type="PANTHER" id="PTHR23301">
    <property type="entry name" value="CHITIN BINDING PERITROPHIN-A"/>
    <property type="match status" value="1"/>
</dbReference>
<keyword evidence="5" id="KW-0325">Glycoprotein</keyword>
<feature type="domain" description="Chitin-binding type-2" evidence="7">
    <location>
        <begin position="17"/>
        <end position="73"/>
    </location>
</feature>
<keyword evidence="9" id="KW-1185">Reference proteome</keyword>
<dbReference type="Gene3D" id="2.170.140.10">
    <property type="entry name" value="Chitin binding domain"/>
    <property type="match status" value="2"/>
</dbReference>
<dbReference type="Proteomes" id="UP000245119">
    <property type="component" value="Linkage Group LG4"/>
</dbReference>
<organism evidence="8 9">
    <name type="scientific">Pomacea canaliculata</name>
    <name type="common">Golden apple snail</name>
    <dbReference type="NCBI Taxonomy" id="400727"/>
    <lineage>
        <taxon>Eukaryota</taxon>
        <taxon>Metazoa</taxon>
        <taxon>Spiralia</taxon>
        <taxon>Lophotrochozoa</taxon>
        <taxon>Mollusca</taxon>
        <taxon>Gastropoda</taxon>
        <taxon>Caenogastropoda</taxon>
        <taxon>Architaenioglossa</taxon>
        <taxon>Ampullarioidea</taxon>
        <taxon>Ampullariidae</taxon>
        <taxon>Pomacea</taxon>
    </lineage>
</organism>
<dbReference type="Pfam" id="PF01607">
    <property type="entry name" value="CBM_14"/>
    <property type="match status" value="2"/>
</dbReference>
<evidence type="ECO:0000256" key="6">
    <source>
        <dbReference type="SAM" id="SignalP"/>
    </source>
</evidence>